<gene>
    <name evidence="1" type="ORF">DERF_012742</name>
</gene>
<reference evidence="1" key="1">
    <citation type="submission" date="2013-05" db="EMBL/GenBank/DDBJ databases">
        <authorList>
            <person name="Yim A.K.Y."/>
            <person name="Chan T.F."/>
            <person name="Ji K.M."/>
            <person name="Liu X.Y."/>
            <person name="Zhou J.W."/>
            <person name="Li R.Q."/>
            <person name="Yang K.Y."/>
            <person name="Li J."/>
            <person name="Li M."/>
            <person name="Law P.T.W."/>
            <person name="Wu Y.L."/>
            <person name="Cai Z.L."/>
            <person name="Qin H."/>
            <person name="Bao Y."/>
            <person name="Leung R.K.K."/>
            <person name="Ng P.K.S."/>
            <person name="Zou J."/>
            <person name="Zhong X.J."/>
            <person name="Ran P.X."/>
            <person name="Zhong N.S."/>
            <person name="Liu Z.G."/>
            <person name="Tsui S.K.W."/>
        </authorList>
    </citation>
    <scope>NUCLEOTIDE SEQUENCE</scope>
    <source>
        <strain evidence="1">Derf</strain>
        <tissue evidence="1">Whole organism</tissue>
    </source>
</reference>
<comment type="caution">
    <text evidence="1">The sequence shown here is derived from an EMBL/GenBank/DDBJ whole genome shotgun (WGS) entry which is preliminary data.</text>
</comment>
<accession>A0A922L3Q9</accession>
<keyword evidence="2" id="KW-1185">Reference proteome</keyword>
<dbReference type="Proteomes" id="UP000790347">
    <property type="component" value="Unassembled WGS sequence"/>
</dbReference>
<evidence type="ECO:0000313" key="2">
    <source>
        <dbReference type="Proteomes" id="UP000790347"/>
    </source>
</evidence>
<proteinExistence type="predicted"/>
<sequence length="70" mass="8343">MDKDKDDSRTMNKSIEKNQLINIIATPIRYERIIYDVINNKQAIIWCMINSGESRFQNEYNSKCPLYIKI</sequence>
<evidence type="ECO:0000313" key="1">
    <source>
        <dbReference type="EMBL" id="KAH9501933.1"/>
    </source>
</evidence>
<dbReference type="EMBL" id="ASGP02000006">
    <property type="protein sequence ID" value="KAH9501933.1"/>
    <property type="molecule type" value="Genomic_DNA"/>
</dbReference>
<organism evidence="1 2">
    <name type="scientific">Dermatophagoides farinae</name>
    <name type="common">American house dust mite</name>
    <dbReference type="NCBI Taxonomy" id="6954"/>
    <lineage>
        <taxon>Eukaryota</taxon>
        <taxon>Metazoa</taxon>
        <taxon>Ecdysozoa</taxon>
        <taxon>Arthropoda</taxon>
        <taxon>Chelicerata</taxon>
        <taxon>Arachnida</taxon>
        <taxon>Acari</taxon>
        <taxon>Acariformes</taxon>
        <taxon>Sarcoptiformes</taxon>
        <taxon>Astigmata</taxon>
        <taxon>Psoroptidia</taxon>
        <taxon>Analgoidea</taxon>
        <taxon>Pyroglyphidae</taxon>
        <taxon>Dermatophagoidinae</taxon>
        <taxon>Dermatophagoides</taxon>
    </lineage>
</organism>
<name>A0A922L3Q9_DERFA</name>
<protein>
    <submittedName>
        <fullName evidence="1">Uncharacterized protein</fullName>
    </submittedName>
</protein>
<reference evidence="1" key="2">
    <citation type="journal article" date="2022" name="Res Sq">
        <title>Comparative Genomics Reveals Insights into the Divergent Evolution of Astigmatic Mites and Household Pest Adaptations.</title>
        <authorList>
            <person name="Xiong Q."/>
            <person name="Wan A.T.-Y."/>
            <person name="Liu X.-Y."/>
            <person name="Fung C.S.-H."/>
            <person name="Xiao X."/>
            <person name="Malainual N."/>
            <person name="Hou J."/>
            <person name="Wang L."/>
            <person name="Wang M."/>
            <person name="Yang K."/>
            <person name="Cui Y."/>
            <person name="Leung E."/>
            <person name="Nong W."/>
            <person name="Shin S.-K."/>
            <person name="Au S."/>
            <person name="Jeong K.Y."/>
            <person name="Chew F.T."/>
            <person name="Hui J."/>
            <person name="Leung T.F."/>
            <person name="Tungtrongchitr A."/>
            <person name="Zhong N."/>
            <person name="Liu Z."/>
            <person name="Tsui S."/>
        </authorList>
    </citation>
    <scope>NUCLEOTIDE SEQUENCE</scope>
    <source>
        <strain evidence="1">Derf</strain>
        <tissue evidence="1">Whole organism</tissue>
    </source>
</reference>
<dbReference type="AlphaFoldDB" id="A0A922L3Q9"/>